<organism evidence="2 3">
    <name type="scientific">Agrobacterium larrymoorei</name>
    <dbReference type="NCBI Taxonomy" id="160699"/>
    <lineage>
        <taxon>Bacteria</taxon>
        <taxon>Pseudomonadati</taxon>
        <taxon>Pseudomonadota</taxon>
        <taxon>Alphaproteobacteria</taxon>
        <taxon>Hyphomicrobiales</taxon>
        <taxon>Rhizobiaceae</taxon>
        <taxon>Rhizobium/Agrobacterium group</taxon>
        <taxon>Agrobacterium</taxon>
    </lineage>
</organism>
<comment type="caution">
    <text evidence="2">The sequence shown here is derived from an EMBL/GenBank/DDBJ whole genome shotgun (WGS) entry which is preliminary data.</text>
</comment>
<name>A0AAJ2ETH8_9HYPH</name>
<evidence type="ECO:0000256" key="1">
    <source>
        <dbReference type="SAM" id="MobiDB-lite"/>
    </source>
</evidence>
<gene>
    <name evidence="2" type="ORF">QE369_004231</name>
</gene>
<proteinExistence type="predicted"/>
<accession>A0AAJ2ETH8</accession>
<dbReference type="EMBL" id="JAVIZC010000003">
    <property type="protein sequence ID" value="MDR6104034.1"/>
    <property type="molecule type" value="Genomic_DNA"/>
</dbReference>
<sequence>MDCHAGKQSTGACSGLKSNSLRSGKKHTQRLPLGLPIGGRFAVREFGLLLIPFLVKKPFAY</sequence>
<reference evidence="2" key="1">
    <citation type="submission" date="2023-08" db="EMBL/GenBank/DDBJ databases">
        <title>Functional and genomic diversity of the sorghum phyllosphere microbiome.</title>
        <authorList>
            <person name="Shade A."/>
        </authorList>
    </citation>
    <scope>NUCLEOTIDE SEQUENCE</scope>
    <source>
        <strain evidence="2">SORGH_AS_0974</strain>
    </source>
</reference>
<dbReference type="AlphaFoldDB" id="A0AAJ2ETH8"/>
<dbReference type="Proteomes" id="UP001255601">
    <property type="component" value="Unassembled WGS sequence"/>
</dbReference>
<feature type="compositionally biased region" description="Polar residues" evidence="1">
    <location>
        <begin position="7"/>
        <end position="22"/>
    </location>
</feature>
<evidence type="ECO:0000313" key="3">
    <source>
        <dbReference type="Proteomes" id="UP001255601"/>
    </source>
</evidence>
<feature type="region of interest" description="Disordered" evidence="1">
    <location>
        <begin position="1"/>
        <end position="30"/>
    </location>
</feature>
<evidence type="ECO:0000313" key="2">
    <source>
        <dbReference type="EMBL" id="MDR6104034.1"/>
    </source>
</evidence>
<protein>
    <submittedName>
        <fullName evidence="2">Uncharacterized protein</fullName>
    </submittedName>
</protein>